<dbReference type="GO" id="GO:0045892">
    <property type="term" value="P:negative regulation of DNA-templated transcription"/>
    <property type="evidence" value="ECO:0007669"/>
    <property type="project" value="TreeGrafter"/>
</dbReference>
<evidence type="ECO:0000256" key="1">
    <source>
        <dbReference type="ARBA" id="ARBA00022491"/>
    </source>
</evidence>
<evidence type="ECO:0000313" key="8">
    <source>
        <dbReference type="Proteomes" id="UP000177725"/>
    </source>
</evidence>
<gene>
    <name evidence="7" type="ORF">A2174_03545</name>
</gene>
<dbReference type="InterPro" id="IPR036388">
    <property type="entry name" value="WH-like_DNA-bd_sf"/>
</dbReference>
<dbReference type="SUPFAM" id="SSF46785">
    <property type="entry name" value="Winged helix' DNA-binding domain"/>
    <property type="match status" value="1"/>
</dbReference>
<dbReference type="GO" id="GO:0003677">
    <property type="term" value="F:DNA binding"/>
    <property type="evidence" value="ECO:0007669"/>
    <property type="project" value="InterPro"/>
</dbReference>
<dbReference type="AlphaFoldDB" id="A0A1G2F8P0"/>
<feature type="domain" description="Winged helix-turn-helix transcription repressor HrcA DNA-binding" evidence="6">
    <location>
        <begin position="3"/>
        <end position="73"/>
    </location>
</feature>
<keyword evidence="4" id="KW-0804">Transcription</keyword>
<reference evidence="7 8" key="1">
    <citation type="journal article" date="2016" name="Nat. Commun.">
        <title>Thousands of microbial genomes shed light on interconnected biogeochemical processes in an aquifer system.</title>
        <authorList>
            <person name="Anantharaman K."/>
            <person name="Brown C.T."/>
            <person name="Hug L.A."/>
            <person name="Sharon I."/>
            <person name="Castelle C.J."/>
            <person name="Probst A.J."/>
            <person name="Thomas B.C."/>
            <person name="Singh A."/>
            <person name="Wilkins M.J."/>
            <person name="Karaoz U."/>
            <person name="Brodie E.L."/>
            <person name="Williams K.H."/>
            <person name="Hubbard S.S."/>
            <person name="Banfield J.F."/>
        </authorList>
    </citation>
    <scope>NUCLEOTIDE SEQUENCE [LARGE SCALE GENOMIC DNA]</scope>
</reference>
<evidence type="ECO:0000313" key="7">
    <source>
        <dbReference type="EMBL" id="OGZ34247.1"/>
    </source>
</evidence>
<proteinExistence type="predicted"/>
<dbReference type="InterPro" id="IPR002571">
    <property type="entry name" value="HrcA"/>
</dbReference>
<keyword evidence="2" id="KW-0805">Transcription regulation</keyword>
<comment type="caution">
    <text evidence="7">The sequence shown here is derived from an EMBL/GenBank/DDBJ whole genome shotgun (WGS) entry which is preliminary data.</text>
</comment>
<dbReference type="InterPro" id="IPR036390">
    <property type="entry name" value="WH_DNA-bd_sf"/>
</dbReference>
<dbReference type="EMBL" id="MHMV01000030">
    <property type="protein sequence ID" value="OGZ34247.1"/>
    <property type="molecule type" value="Genomic_DNA"/>
</dbReference>
<evidence type="ECO:0000259" key="5">
    <source>
        <dbReference type="Pfam" id="PF01628"/>
    </source>
</evidence>
<dbReference type="InterPro" id="IPR021153">
    <property type="entry name" value="HrcA_C"/>
</dbReference>
<accession>A0A1G2F8P0</accession>
<dbReference type="Gene3D" id="1.10.10.10">
    <property type="entry name" value="Winged helix-like DNA-binding domain superfamily/Winged helix DNA-binding domain"/>
    <property type="match status" value="1"/>
</dbReference>
<evidence type="ECO:0000256" key="3">
    <source>
        <dbReference type="ARBA" id="ARBA00023016"/>
    </source>
</evidence>
<dbReference type="PANTHER" id="PTHR34824">
    <property type="entry name" value="HEAT-INDUCIBLE TRANSCRIPTION REPRESSOR HRCA"/>
    <property type="match status" value="1"/>
</dbReference>
<organism evidence="7 8">
    <name type="scientific">Candidatus Portnoybacteria bacterium RBG_13_41_18</name>
    <dbReference type="NCBI Taxonomy" id="1801991"/>
    <lineage>
        <taxon>Bacteria</taxon>
        <taxon>Candidatus Portnoyibacteriota</taxon>
    </lineage>
</organism>
<evidence type="ECO:0000256" key="4">
    <source>
        <dbReference type="ARBA" id="ARBA00023163"/>
    </source>
</evidence>
<feature type="domain" description="Heat-inducible transcription repressor HrcA C-terminal" evidence="5">
    <location>
        <begin position="88"/>
        <end position="222"/>
    </location>
</feature>
<dbReference type="Pfam" id="PF01628">
    <property type="entry name" value="HrcA"/>
    <property type="match status" value="1"/>
</dbReference>
<keyword evidence="3" id="KW-0346">Stress response</keyword>
<dbReference type="PANTHER" id="PTHR34824:SF1">
    <property type="entry name" value="HEAT-INDUCIBLE TRANSCRIPTION REPRESSOR HRCA"/>
    <property type="match status" value="1"/>
</dbReference>
<name>A0A1G2F8P0_9BACT</name>
<dbReference type="InterPro" id="IPR005104">
    <property type="entry name" value="WHTH_HrcA_DNA-bd"/>
</dbReference>
<evidence type="ECO:0008006" key="9">
    <source>
        <dbReference type="Google" id="ProtNLM"/>
    </source>
</evidence>
<sequence length="236" mass="27007">MNSRQKNILGAIMKEYQKTGQPVASGVLVENYEFDLSPATIRAEMLALDDQGLLEQPHHSAGRVPTTKAYRLFVNEILNAQNLEINDGKRIRKNLAQIDREKLFSRDMAQILADFSHNLGLSGFFGEDSDFHEAGLSSLFESIEDEEPKIFMEILRGFDTLEKRFDYVFDELEEEVKVFIGEENPIDDFKKLSLVISGYEFDGQKGFLGILGPKRMNYARNIFLVEETKKVLKENK</sequence>
<evidence type="ECO:0000259" key="6">
    <source>
        <dbReference type="Pfam" id="PF03444"/>
    </source>
</evidence>
<dbReference type="Pfam" id="PF03444">
    <property type="entry name" value="WHD_HrcA"/>
    <property type="match status" value="1"/>
</dbReference>
<evidence type="ECO:0000256" key="2">
    <source>
        <dbReference type="ARBA" id="ARBA00023015"/>
    </source>
</evidence>
<dbReference type="SUPFAM" id="SSF55781">
    <property type="entry name" value="GAF domain-like"/>
    <property type="match status" value="1"/>
</dbReference>
<keyword evidence="1" id="KW-0678">Repressor</keyword>
<dbReference type="Proteomes" id="UP000177725">
    <property type="component" value="Unassembled WGS sequence"/>
</dbReference>
<protein>
    <recommendedName>
        <fullName evidence="9">Heat-inducible transcription repressor HrcA C-terminal domain-containing protein</fullName>
    </recommendedName>
</protein>